<dbReference type="EMBL" id="CP023777">
    <property type="protein sequence ID" value="ATL46233.1"/>
    <property type="molecule type" value="Genomic_DNA"/>
</dbReference>
<feature type="domain" description="DUF3857" evidence="2">
    <location>
        <begin position="93"/>
        <end position="260"/>
    </location>
</feature>
<dbReference type="KEGG" id="cbae:COR50_03085"/>
<name>A0A291QQR2_9BACT</name>
<organism evidence="3 4">
    <name type="scientific">Chitinophaga caeni</name>
    <dbReference type="NCBI Taxonomy" id="2029983"/>
    <lineage>
        <taxon>Bacteria</taxon>
        <taxon>Pseudomonadati</taxon>
        <taxon>Bacteroidota</taxon>
        <taxon>Chitinophagia</taxon>
        <taxon>Chitinophagales</taxon>
        <taxon>Chitinophagaceae</taxon>
        <taxon>Chitinophaga</taxon>
    </lineage>
</organism>
<evidence type="ECO:0000259" key="2">
    <source>
        <dbReference type="Pfam" id="PF12969"/>
    </source>
</evidence>
<evidence type="ECO:0000313" key="4">
    <source>
        <dbReference type="Proteomes" id="UP000220133"/>
    </source>
</evidence>
<evidence type="ECO:0000313" key="3">
    <source>
        <dbReference type="EMBL" id="ATL46233.1"/>
    </source>
</evidence>
<feature type="signal peptide" evidence="1">
    <location>
        <begin position="1"/>
        <end position="22"/>
    </location>
</feature>
<sequence>MRNKLFKGVLLLICALNTYHLAFSQSKEELKYKELAEKTRKEIWSWNDAIYKNYHVPEKYEKESSVILYRSIVAKADRRSGGIKSVPYYNHILREAVKIQDKAALDEYSKLSYTQFIDQSRGRKMRNTILGVRIIKPDGKIEDVNVDEAVLLDEDNRKSKKKLAIPGLEVGDVIDYFIWDMNETIGIGTPGNAPFTKQYNTEQESIIFGTATPVLNYRIHFDIQKSFGLSYRLMNGAPDFKVKDKGDSHEMDILITDVPKLPLTLWMSILQQVPCIRLSIGLPSKTFVNVDKEIRAGEIVKVVPGANFQKIVKDAVLHHEGRSAMVKALPSFKAMLRKIKSYRKEHRDADNDELATYAYYLARFYFLYSVNPNDKIVVDFQRNKFQFTDDVFFVAFLSRLLEEAGVMTKFVMAVSKYGPQADQTYTASDYSILLMSTGPSPVFFSSPNMFTEPGIPSYLQGQKASTFSYYKKSTEDDLILPLSTYKDNIKTEKYDISIDPGMESLVFNRVSSIDGAGKESAQRDLLLFEDIYDDERILLKEISFMTGLVEGKRTIKLYTEYKNAFSKARKEREEWMADEVEGEIGIKPKDVTGFKIKSTGMRDRKGKESELNYVSQFKVDGLLKKAGNNYILEVGKIIGGQLEIKNEDRSRNQDIFQPYARTFEYDIAISIPGGYQLEGVDKLNGSVDKGAAAFTTSAKIENGKLYLKVQKIYKNVFDRSSTWGEYLSVLDAANDFQNQKLLLRKS</sequence>
<dbReference type="Gene3D" id="2.60.120.1130">
    <property type="match status" value="1"/>
</dbReference>
<reference evidence="3 4" key="1">
    <citation type="submission" date="2017-10" db="EMBL/GenBank/DDBJ databases">
        <title>Paenichitinophaga pekingensis gen. nov., sp. nov., isolated from activated sludge.</title>
        <authorList>
            <person name="Jin D."/>
            <person name="Kong X."/>
            <person name="Deng Y."/>
            <person name="Bai Z."/>
        </authorList>
    </citation>
    <scope>NUCLEOTIDE SEQUENCE [LARGE SCALE GENOMIC DNA]</scope>
    <source>
        <strain evidence="3 4">13</strain>
    </source>
</reference>
<gene>
    <name evidence="3" type="ORF">COR50_03085</name>
</gene>
<keyword evidence="1" id="KW-0732">Signal</keyword>
<dbReference type="OrthoDB" id="1153981at2"/>
<dbReference type="AlphaFoldDB" id="A0A291QQR2"/>
<dbReference type="RefSeq" id="WP_098192622.1">
    <property type="nucleotide sequence ID" value="NZ_CP023777.1"/>
</dbReference>
<feature type="chain" id="PRO_5012380766" description="DUF3857 domain-containing protein" evidence="1">
    <location>
        <begin position="23"/>
        <end position="746"/>
    </location>
</feature>
<dbReference type="Pfam" id="PF12969">
    <property type="entry name" value="DUF3857"/>
    <property type="match status" value="1"/>
</dbReference>
<keyword evidence="4" id="KW-1185">Reference proteome</keyword>
<dbReference type="InterPro" id="IPR024618">
    <property type="entry name" value="DUF3857"/>
</dbReference>
<protein>
    <recommendedName>
        <fullName evidence="2">DUF3857 domain-containing protein</fullName>
    </recommendedName>
</protein>
<evidence type="ECO:0000256" key="1">
    <source>
        <dbReference type="SAM" id="SignalP"/>
    </source>
</evidence>
<dbReference type="Proteomes" id="UP000220133">
    <property type="component" value="Chromosome"/>
</dbReference>
<proteinExistence type="predicted"/>
<accession>A0A291QQR2</accession>
<dbReference type="Gene3D" id="2.60.40.3140">
    <property type="match status" value="1"/>
</dbReference>